<feature type="compositionally biased region" description="Polar residues" evidence="1">
    <location>
        <begin position="479"/>
        <end position="489"/>
    </location>
</feature>
<dbReference type="Gene3D" id="1.10.510.10">
    <property type="entry name" value="Transferase(Phosphotransferase) domain 1"/>
    <property type="match status" value="1"/>
</dbReference>
<feature type="compositionally biased region" description="Basic and acidic residues" evidence="1">
    <location>
        <begin position="221"/>
        <end position="238"/>
    </location>
</feature>
<evidence type="ECO:0000259" key="2">
    <source>
        <dbReference type="PROSITE" id="PS50011"/>
    </source>
</evidence>
<dbReference type="EMBL" id="DF977478">
    <property type="protein sequence ID" value="GAP88691.2"/>
    <property type="molecule type" value="Genomic_DNA"/>
</dbReference>
<proteinExistence type="predicted"/>
<sequence length="1792" mass="203987">MGFHEDENEEESGLLHGTERCNSLFEAVLAKFPGRQGDAYQVALDSRQRFQAWIPSLLECLPHMVGDRGVFIRQVVKSVEANLHSILEIESCKTKQGAEQRAMGELAKDMLSVISNSINQLENYTTVVSRKLAEKDIYDQHRAVPGTYDSLIIRGLILSRFPKLSESILRLLERSVVARREILLSLRNGRLAQSWESEADEEDQESSDTEPLSSAQPLSWNDRRYLDPPESDGDAKTKRCSWCHDDLEVSKLRDIVWWRKHFLRDLQPYVCLAGCEHPRMLFSRFHEWQDHMDFFHNVDWIEKLQVLDEWHCDITSCPSKEKRFGTSNELQSHFHLVHGREVSLAQIALMPKKGVEPPTGELASCPLCHQHVMTEGFVEGIIADGINEQSVYSKTPQGLGGPVADESTEMPMPIPLEDPTSQELETRETLIRHIANDIKGLAFLSLEGIEAETLRGGPSDSLEHQRNPDRILREDNDSEISLSVRTSGSLKPDLGTPSSRRVSIGAENSGGVKESSIWDNTDYVYWSGFPDFRLPTRRHRGNGHDRDIPAVVGDSQVTRSFLADGQLKKQDEISVSTVATSSHLRDEINDALVESAFDSGRRFFPEGNLDRLVTSENIWGALTYRGFGNEQIQALADFVLTAAKKLFAIIVDTDMIDVGDALESFRKSGVTDRHLPIPRELINCGRIKDQSIGKICHHDAALNMFHEKPWRRPAISAFYHSQWQFLAPLFTPDNNDMTLDVRAILPLVRVGRDARMGFFSEVYEVDLHRDHHRGIVPSEDGHELRVALKELRMDSRDDEIRRVFERETRSLKELRDFRNKHMITAIASIIRGERRYFIFPWADGEDLRAFWMTKEFWPLTPHLIRETVQQLSGLANALYILHQGGWRHGDVKPENILIFKNQTTLGTLKLGDLGLAKTHHADTALRRAPTETRVGTMRYEPPETVTSNNQPRSRRYDIWSMGCVVMEFVIWLLYGPTGLNEFSRALSNDNTIGEAFYSTRQGDGRELQAEVHPIVRFWLDEISQNSDWPRDSVIADLVRLVATKLLVVRTSLARLPSPMVEQLSLRPSIVPSVTIGMDLEPDISDVRADAKILQEQLELILGKCLADPEYLFPRAARAALYRRVMPGHNTPRAGHLAHRHTDALKPSALQVEAYPKRLSLLSLAREAEEYNDRQESNLQVHWEYITDNTFASQFFQSFGGDIPATPWSSVDQICDYCADIDFCVPKFSVVYPTKYLEESAICCHLCSLLHSALPRSGLNQPDSPTIQLKRYDSMIKLQTGGPPILSIVADSGNLIASPTAPLIPADIQIGLPNLHNFNSTASRHILRQWLANCDAGHQCIFRNKSNQYFPTRILLIENNGAPTVRLIETVEMVDKSQPYITLSYVWGSYSPGWRLENSNYARFQHGMPASELPPSFRDAALVAIQIGIPYLWIDALCVVHDSRFDTEADIMDRDLAFQGSHCTISLSSAVSIGDGFLKPRRHRRAVKMRRENGGVYYVCELIDDFNRDVEESPLSSRGWAFQERVLSRRTIFFTDTQTYWQCGDDIRCETLTKLRNWRSRILGDPDFPMLSLEALRPVQTYQQFYERYSLLRFSFSVDRFRAIQPLEKRILQALRSEGGYGVVARFLGRSLLWRRGPGQTLERIKFPEDKHIPSWSWQAYIGGITYLYMPPDAVAWNRIHCWFGNRDFDGTSEDIGELEAEAWDFDFQALSANISNNLTVVWDWGEHGRREDLKCITVGSSKVRSDEIGPPRANYLLIVAPGGDYKRFERLGVGYMDGEEDISKDKVVIRVR</sequence>
<feature type="region of interest" description="Disordered" evidence="1">
    <location>
        <begin position="454"/>
        <end position="511"/>
    </location>
</feature>
<dbReference type="OrthoDB" id="5125733at2759"/>
<name>A0A1W2TK99_ROSNE</name>
<dbReference type="GO" id="GO:0004672">
    <property type="term" value="F:protein kinase activity"/>
    <property type="evidence" value="ECO:0007669"/>
    <property type="project" value="InterPro"/>
</dbReference>
<dbReference type="OMA" id="YDIWAMG"/>
<feature type="compositionally biased region" description="Basic and acidic residues" evidence="1">
    <location>
        <begin position="461"/>
        <end position="475"/>
    </location>
</feature>
<feature type="compositionally biased region" description="Acidic residues" evidence="1">
    <location>
        <begin position="197"/>
        <end position="208"/>
    </location>
</feature>
<dbReference type="PROSITE" id="PS50011">
    <property type="entry name" value="PROTEIN_KINASE_DOM"/>
    <property type="match status" value="1"/>
</dbReference>
<dbReference type="InterPro" id="IPR011009">
    <property type="entry name" value="Kinase-like_dom_sf"/>
</dbReference>
<keyword evidence="3" id="KW-0418">Kinase</keyword>
<keyword evidence="4" id="KW-1185">Reference proteome</keyword>
<dbReference type="STRING" id="77044.A0A1W2TK99"/>
<evidence type="ECO:0000313" key="3">
    <source>
        <dbReference type="EMBL" id="GAP88691.2"/>
    </source>
</evidence>
<accession>A0A1W2TK99</accession>
<dbReference type="PANTHER" id="PTHR33112">
    <property type="entry name" value="DOMAIN PROTEIN, PUTATIVE-RELATED"/>
    <property type="match status" value="1"/>
</dbReference>
<evidence type="ECO:0000313" key="4">
    <source>
        <dbReference type="Proteomes" id="UP000054516"/>
    </source>
</evidence>
<protein>
    <submittedName>
        <fullName evidence="3">Putative serine threonine protein kinase</fullName>
    </submittedName>
</protein>
<dbReference type="InterPro" id="IPR000719">
    <property type="entry name" value="Prot_kinase_dom"/>
</dbReference>
<dbReference type="InterPro" id="IPR010730">
    <property type="entry name" value="HET"/>
</dbReference>
<dbReference type="SMART" id="SM00220">
    <property type="entry name" value="S_TKc"/>
    <property type="match status" value="1"/>
</dbReference>
<evidence type="ECO:0000256" key="1">
    <source>
        <dbReference type="SAM" id="MobiDB-lite"/>
    </source>
</evidence>
<dbReference type="Proteomes" id="UP000054516">
    <property type="component" value="Unassembled WGS sequence"/>
</dbReference>
<organism evidence="3">
    <name type="scientific">Rosellinia necatrix</name>
    <name type="common">White root-rot fungus</name>
    <dbReference type="NCBI Taxonomy" id="77044"/>
    <lineage>
        <taxon>Eukaryota</taxon>
        <taxon>Fungi</taxon>
        <taxon>Dikarya</taxon>
        <taxon>Ascomycota</taxon>
        <taxon>Pezizomycotina</taxon>
        <taxon>Sordariomycetes</taxon>
        <taxon>Xylariomycetidae</taxon>
        <taxon>Xylariales</taxon>
        <taxon>Xylariaceae</taxon>
        <taxon>Rosellinia</taxon>
    </lineage>
</organism>
<dbReference type="GO" id="GO:0005524">
    <property type="term" value="F:ATP binding"/>
    <property type="evidence" value="ECO:0007669"/>
    <property type="project" value="InterPro"/>
</dbReference>
<dbReference type="PANTHER" id="PTHR33112:SF10">
    <property type="entry name" value="TOL"/>
    <property type="match status" value="1"/>
</dbReference>
<feature type="region of interest" description="Disordered" evidence="1">
    <location>
        <begin position="195"/>
        <end position="238"/>
    </location>
</feature>
<keyword evidence="3" id="KW-0808">Transferase</keyword>
<feature type="domain" description="Protein kinase" evidence="2">
    <location>
        <begin position="748"/>
        <end position="1060"/>
    </location>
</feature>
<dbReference type="Pfam" id="PF00069">
    <property type="entry name" value="Pkinase"/>
    <property type="match status" value="1"/>
</dbReference>
<gene>
    <name evidence="3" type="ORF">SAMD00023353_3300090</name>
</gene>
<dbReference type="Pfam" id="PF06985">
    <property type="entry name" value="HET"/>
    <property type="match status" value="1"/>
</dbReference>
<dbReference type="SUPFAM" id="SSF56112">
    <property type="entry name" value="Protein kinase-like (PK-like)"/>
    <property type="match status" value="1"/>
</dbReference>
<reference evidence="3" key="1">
    <citation type="submission" date="2016-03" db="EMBL/GenBank/DDBJ databases">
        <title>Draft genome sequence of Rosellinia necatrix.</title>
        <authorList>
            <person name="Kanematsu S."/>
        </authorList>
    </citation>
    <scope>NUCLEOTIDE SEQUENCE [LARGE SCALE GENOMIC DNA]</scope>
    <source>
        <strain evidence="3">W97</strain>
    </source>
</reference>